<keyword evidence="2" id="KW-1185">Reference proteome</keyword>
<feature type="non-terminal residue" evidence="1">
    <location>
        <position position="1"/>
    </location>
</feature>
<evidence type="ECO:0000313" key="1">
    <source>
        <dbReference type="EMBL" id="KFM73773.1"/>
    </source>
</evidence>
<dbReference type="InterPro" id="IPR017850">
    <property type="entry name" value="Alkaline_phosphatase_core_sf"/>
</dbReference>
<feature type="non-terminal residue" evidence="1">
    <location>
        <position position="78"/>
    </location>
</feature>
<dbReference type="Proteomes" id="UP000054359">
    <property type="component" value="Unassembled WGS sequence"/>
</dbReference>
<sequence length="78" mass="9030">DRWRREAVLQCNDKQPIEGKECDPAKAPCLFNITSDPCEYHNLVAEYPQMVNTMMEIIYALQEVAEPPQKKNIDPKSH</sequence>
<dbReference type="EMBL" id="KK118751">
    <property type="protein sequence ID" value="KFM73773.1"/>
    <property type="molecule type" value="Genomic_DNA"/>
</dbReference>
<accession>A0A087U8T4</accession>
<dbReference type="STRING" id="407821.A0A087U8T4"/>
<dbReference type="SUPFAM" id="SSF53649">
    <property type="entry name" value="Alkaline phosphatase-like"/>
    <property type="match status" value="1"/>
</dbReference>
<reference evidence="1 2" key="1">
    <citation type="submission" date="2013-11" db="EMBL/GenBank/DDBJ databases">
        <title>Genome sequencing of Stegodyphus mimosarum.</title>
        <authorList>
            <person name="Bechsgaard J."/>
        </authorList>
    </citation>
    <scope>NUCLEOTIDE SEQUENCE [LARGE SCALE GENOMIC DNA]</scope>
</reference>
<evidence type="ECO:0008006" key="3">
    <source>
        <dbReference type="Google" id="ProtNLM"/>
    </source>
</evidence>
<gene>
    <name evidence="1" type="ORF">X975_17063</name>
</gene>
<proteinExistence type="predicted"/>
<dbReference type="OrthoDB" id="6420441at2759"/>
<name>A0A087U8T4_STEMI</name>
<dbReference type="Gene3D" id="3.30.1120.10">
    <property type="match status" value="1"/>
</dbReference>
<evidence type="ECO:0000313" key="2">
    <source>
        <dbReference type="Proteomes" id="UP000054359"/>
    </source>
</evidence>
<dbReference type="AlphaFoldDB" id="A0A087U8T4"/>
<protein>
    <recommendedName>
        <fullName evidence="3">Arylsulfatase J</fullName>
    </recommendedName>
</protein>
<organism evidence="1 2">
    <name type="scientific">Stegodyphus mimosarum</name>
    <name type="common">African social velvet spider</name>
    <dbReference type="NCBI Taxonomy" id="407821"/>
    <lineage>
        <taxon>Eukaryota</taxon>
        <taxon>Metazoa</taxon>
        <taxon>Ecdysozoa</taxon>
        <taxon>Arthropoda</taxon>
        <taxon>Chelicerata</taxon>
        <taxon>Arachnida</taxon>
        <taxon>Araneae</taxon>
        <taxon>Araneomorphae</taxon>
        <taxon>Entelegynae</taxon>
        <taxon>Eresoidea</taxon>
        <taxon>Eresidae</taxon>
        <taxon>Stegodyphus</taxon>
    </lineage>
</organism>